<dbReference type="GO" id="GO:0004673">
    <property type="term" value="F:protein histidine kinase activity"/>
    <property type="evidence" value="ECO:0007669"/>
    <property type="project" value="UniProtKB-EC"/>
</dbReference>
<evidence type="ECO:0000256" key="5">
    <source>
        <dbReference type="ARBA" id="ARBA00022777"/>
    </source>
</evidence>
<keyword evidence="4" id="KW-0808">Transferase</keyword>
<dbReference type="InterPro" id="IPR000700">
    <property type="entry name" value="PAS-assoc_C"/>
</dbReference>
<feature type="domain" description="PAS" evidence="8">
    <location>
        <begin position="352"/>
        <end position="422"/>
    </location>
</feature>
<dbReference type="InterPro" id="IPR000014">
    <property type="entry name" value="PAS"/>
</dbReference>
<dbReference type="SMART" id="SM00086">
    <property type="entry name" value="PAC"/>
    <property type="match status" value="6"/>
</dbReference>
<feature type="transmembrane region" description="Helical" evidence="7">
    <location>
        <begin position="21"/>
        <end position="42"/>
    </location>
</feature>
<sequence>MLIFLKRIEAIIQSGPMKISIIYLTIGLLWIFFSDRIAFIIAENEQDRFLFLSTFKGFGYVFATAILLYTLIRYYFQKFSEEQGKVKETLRTSESLFRGIFNTMPSGAIIYSVKNDGSRGSDYIVTDINPAGLSIEGISREKIIGNPITVIRPGIEDFGIITIFQRVWETGETIYYPTKVYPGSTTINWFENYIFRLPDNQIVAIYNDVTEKMRTAEALSASEERLRLSLEAANDGIWDWDIKTGLVNCNPQWYTLLGYVPEEMPATYDTWRNLLHPEDLEEAEQTIQEQIHQENGKFSLELRMKTKQGEWSWILTRGKTVAWDEENNPIRVVGTHTDISNRKNAELKLIASEGRLHTLIQTIPDLVWLKDINGVYLACNPMFERFIGKKSEEIAGKSDYDFFERELADFFRSYDQKAIDEGEPSINEEWITFADDGHRALLETIKTPMYDSERNLIGVLGIGHDITERNANNSLNLIQKWRLEQAETIGHLGSWEFDLKTGTIWGSDEGFHIYGLEPPDGNQLPIREIEACIQERDRVHQALIDLIENDIPYNLEFEINPADGSPQRTIISIAELTRDESGNPSRVVGIIQDITTRKLIEKERETLLENLAQTNEELNAAYEQLKGSEEELKYQFNSLALTEEHLRETTQYLESLIAYANVPIIVWDPDFLITRINHSCENLIGRKAIEVIGKSIEILFPPDQIEHSMRLLKTTTAGVRWDTVEMDVQHQDGSIRSVIWNSSTIYDANGSLPIATIAQGQDITVKKRLEHENNLSLEQIQKNLAQLAILNDQIRNPLSIILSITESSNECDLFKIIYEQITRIDDIVTHLDQRWIESEKILKMLQKNYNIIASPSAIQAIQTYTRRSDDNEHEDREFSLKSAGLLIKEMEAELYTILDSIDSFIFVADYETYEILYINERGRNLFGNITGKKCYEFIEKDQNEPCPFCTNHLLMDEFGPIGVQKEEKRNTLNGRWYDCRNQVIRWNDGRVVHLQIATDITEKKKTETELKENENTFRKIFEESPDPILLMKEDRFIECNQASLDLLQFETKEQLIGLSPLDFSPEVQSDGRLSSQASVEYIRSAHENGSCQFEWMCYKVDGSPLLLEVSLLSIFFKGERMLHTTWRDITRERSRESNHPK</sequence>
<evidence type="ECO:0000259" key="9">
    <source>
        <dbReference type="PROSITE" id="PS50113"/>
    </source>
</evidence>
<dbReference type="Gene3D" id="2.10.70.100">
    <property type="match status" value="1"/>
</dbReference>
<dbReference type="EC" id="2.7.13.3" evidence="2"/>
<keyword evidence="3" id="KW-0597">Phosphoprotein</keyword>
<reference evidence="10 11" key="1">
    <citation type="submission" date="2018-05" db="EMBL/GenBank/DDBJ databases">
        <title>Draft genome of Methanospirillum lacunae Ki8-1.</title>
        <authorList>
            <person name="Dueholm M.S."/>
            <person name="Nielsen P.H."/>
            <person name="Bakmann L.F."/>
            <person name="Otzen D.E."/>
        </authorList>
    </citation>
    <scope>NUCLEOTIDE SEQUENCE [LARGE SCALE GENOMIC DNA]</scope>
    <source>
        <strain evidence="10 11">Ki8-1</strain>
    </source>
</reference>
<dbReference type="PROSITE" id="PS50113">
    <property type="entry name" value="PAC"/>
    <property type="match status" value="3"/>
</dbReference>
<dbReference type="Gene3D" id="3.30.450.20">
    <property type="entry name" value="PAS domain"/>
    <property type="match status" value="7"/>
</dbReference>
<dbReference type="InterPro" id="IPR013655">
    <property type="entry name" value="PAS_fold_3"/>
</dbReference>
<dbReference type="PROSITE" id="PS50112">
    <property type="entry name" value="PAS"/>
    <property type="match status" value="4"/>
</dbReference>
<comment type="catalytic activity">
    <reaction evidence="1">
        <text>ATP + protein L-histidine = ADP + protein N-phospho-L-histidine.</text>
        <dbReference type="EC" id="2.7.13.3"/>
    </reaction>
</comment>
<protein>
    <recommendedName>
        <fullName evidence="2">histidine kinase</fullName>
        <ecNumber evidence="2">2.7.13.3</ecNumber>
    </recommendedName>
</protein>
<dbReference type="AlphaFoldDB" id="A0A2V2MQ63"/>
<dbReference type="NCBIfam" id="TIGR00229">
    <property type="entry name" value="sensory_box"/>
    <property type="match status" value="5"/>
</dbReference>
<feature type="domain" description="PAS" evidence="8">
    <location>
        <begin position="649"/>
        <end position="704"/>
    </location>
</feature>
<dbReference type="Pfam" id="PF13426">
    <property type="entry name" value="PAS_9"/>
    <property type="match status" value="3"/>
</dbReference>
<evidence type="ECO:0000256" key="1">
    <source>
        <dbReference type="ARBA" id="ARBA00000085"/>
    </source>
</evidence>
<keyword evidence="7" id="KW-0812">Transmembrane</keyword>
<proteinExistence type="predicted"/>
<dbReference type="Pfam" id="PF08448">
    <property type="entry name" value="PAS_4"/>
    <property type="match status" value="1"/>
</dbReference>
<dbReference type="PANTHER" id="PTHR43304">
    <property type="entry name" value="PHYTOCHROME-LIKE PROTEIN CPH1"/>
    <property type="match status" value="1"/>
</dbReference>
<feature type="domain" description="PAC" evidence="9">
    <location>
        <begin position="553"/>
        <end position="606"/>
    </location>
</feature>
<dbReference type="PANTHER" id="PTHR43304:SF1">
    <property type="entry name" value="PAC DOMAIN-CONTAINING PROTEIN"/>
    <property type="match status" value="1"/>
</dbReference>
<comment type="caution">
    <text evidence="10">The sequence shown here is derived from an EMBL/GenBank/DDBJ whole genome shotgun (WGS) entry which is preliminary data.</text>
</comment>
<dbReference type="SMART" id="SM00091">
    <property type="entry name" value="PAS"/>
    <property type="match status" value="6"/>
</dbReference>
<feature type="transmembrane region" description="Helical" evidence="7">
    <location>
        <begin position="57"/>
        <end position="76"/>
    </location>
</feature>
<evidence type="ECO:0000256" key="7">
    <source>
        <dbReference type="SAM" id="Phobius"/>
    </source>
</evidence>
<keyword evidence="6" id="KW-0175">Coiled coil</keyword>
<keyword evidence="5" id="KW-0418">Kinase</keyword>
<dbReference type="CDD" id="cd00130">
    <property type="entry name" value="PAS"/>
    <property type="match status" value="3"/>
</dbReference>
<keyword evidence="7" id="KW-1133">Transmembrane helix</keyword>
<dbReference type="Pfam" id="PF08447">
    <property type="entry name" value="PAS_3"/>
    <property type="match status" value="1"/>
</dbReference>
<dbReference type="InterPro" id="IPR013656">
    <property type="entry name" value="PAS_4"/>
</dbReference>
<gene>
    <name evidence="10" type="ORF">DK846_14945</name>
</gene>
<keyword evidence="7" id="KW-0472">Membrane</keyword>
<evidence type="ECO:0000313" key="10">
    <source>
        <dbReference type="EMBL" id="PWR70374.1"/>
    </source>
</evidence>
<dbReference type="Pfam" id="PF00989">
    <property type="entry name" value="PAS"/>
    <property type="match status" value="1"/>
</dbReference>
<dbReference type="InterPro" id="IPR052162">
    <property type="entry name" value="Sensor_kinase/Photoreceptor"/>
</dbReference>
<feature type="coiled-coil region" evidence="6">
    <location>
        <begin position="597"/>
        <end position="635"/>
    </location>
</feature>
<feature type="domain" description="PAS" evidence="8">
    <location>
        <begin position="222"/>
        <end position="294"/>
    </location>
</feature>
<evidence type="ECO:0000259" key="8">
    <source>
        <dbReference type="PROSITE" id="PS50112"/>
    </source>
</evidence>
<feature type="domain" description="PAS" evidence="8">
    <location>
        <begin position="890"/>
        <end position="927"/>
    </location>
</feature>
<dbReference type="GO" id="GO:0006355">
    <property type="term" value="P:regulation of DNA-templated transcription"/>
    <property type="evidence" value="ECO:0007669"/>
    <property type="project" value="InterPro"/>
</dbReference>
<evidence type="ECO:0000256" key="3">
    <source>
        <dbReference type="ARBA" id="ARBA00022553"/>
    </source>
</evidence>
<dbReference type="Proteomes" id="UP000245657">
    <property type="component" value="Unassembled WGS sequence"/>
</dbReference>
<dbReference type="InterPro" id="IPR035965">
    <property type="entry name" value="PAS-like_dom_sf"/>
</dbReference>
<organism evidence="10 11">
    <name type="scientific">Methanospirillum lacunae</name>
    <dbReference type="NCBI Taxonomy" id="668570"/>
    <lineage>
        <taxon>Archaea</taxon>
        <taxon>Methanobacteriati</taxon>
        <taxon>Methanobacteriota</taxon>
        <taxon>Stenosarchaea group</taxon>
        <taxon>Methanomicrobia</taxon>
        <taxon>Methanomicrobiales</taxon>
        <taxon>Methanospirillaceae</taxon>
        <taxon>Methanospirillum</taxon>
    </lineage>
</organism>
<dbReference type="InterPro" id="IPR013767">
    <property type="entry name" value="PAS_fold"/>
</dbReference>
<dbReference type="SUPFAM" id="SSF55785">
    <property type="entry name" value="PYP-like sensor domain (PAS domain)"/>
    <property type="match status" value="7"/>
</dbReference>
<dbReference type="GeneID" id="97547590"/>
<evidence type="ECO:0000256" key="6">
    <source>
        <dbReference type="SAM" id="Coils"/>
    </source>
</evidence>
<keyword evidence="11" id="KW-1185">Reference proteome</keyword>
<accession>A0A2V2MQ63</accession>
<evidence type="ECO:0000313" key="11">
    <source>
        <dbReference type="Proteomes" id="UP000245657"/>
    </source>
</evidence>
<name>A0A2V2MQ63_9EURY</name>
<dbReference type="RefSeq" id="WP_109969803.1">
    <property type="nucleotide sequence ID" value="NZ_CP176093.1"/>
</dbReference>
<dbReference type="EMBL" id="QGMY01000014">
    <property type="protein sequence ID" value="PWR70374.1"/>
    <property type="molecule type" value="Genomic_DNA"/>
</dbReference>
<feature type="domain" description="PAC" evidence="9">
    <location>
        <begin position="298"/>
        <end position="351"/>
    </location>
</feature>
<evidence type="ECO:0000256" key="4">
    <source>
        <dbReference type="ARBA" id="ARBA00022679"/>
    </source>
</evidence>
<evidence type="ECO:0000256" key="2">
    <source>
        <dbReference type="ARBA" id="ARBA00012438"/>
    </source>
</evidence>
<feature type="domain" description="PAC" evidence="9">
    <location>
        <begin position="722"/>
        <end position="775"/>
    </location>
</feature>
<dbReference type="InterPro" id="IPR001610">
    <property type="entry name" value="PAC"/>
</dbReference>